<keyword evidence="4 12" id="KW-0812">Transmembrane</keyword>
<evidence type="ECO:0000256" key="11">
    <source>
        <dbReference type="SAM" id="MobiDB-lite"/>
    </source>
</evidence>
<dbReference type="Proteomes" id="UP000295163">
    <property type="component" value="Unassembled WGS sequence"/>
</dbReference>
<evidence type="ECO:0000256" key="7">
    <source>
        <dbReference type="ARBA" id="ARBA00023136"/>
    </source>
</evidence>
<evidence type="ECO:0000256" key="9">
    <source>
        <dbReference type="ARBA" id="ARBA00029829"/>
    </source>
</evidence>
<feature type="domain" description="Anti-sigma K factor RskA C-terminal" evidence="13">
    <location>
        <begin position="174"/>
        <end position="311"/>
    </location>
</feature>
<dbReference type="InterPro" id="IPR051474">
    <property type="entry name" value="Anti-sigma-K/W_factor"/>
</dbReference>
<feature type="domain" description="Putative zinc-finger" evidence="14">
    <location>
        <begin position="46"/>
        <end position="78"/>
    </location>
</feature>
<dbReference type="InterPro" id="IPR027383">
    <property type="entry name" value="Znf_put"/>
</dbReference>
<organism evidence="15 16">
    <name type="scientific">Kocuria rosea</name>
    <name type="common">Deinococcus erythromyxa</name>
    <name type="synonym">Micrococcus rubens</name>
    <dbReference type="NCBI Taxonomy" id="1275"/>
    <lineage>
        <taxon>Bacteria</taxon>
        <taxon>Bacillati</taxon>
        <taxon>Actinomycetota</taxon>
        <taxon>Actinomycetes</taxon>
        <taxon>Micrococcales</taxon>
        <taxon>Micrococcaceae</taxon>
        <taxon>Kocuria</taxon>
    </lineage>
</organism>
<dbReference type="PANTHER" id="PTHR37461">
    <property type="entry name" value="ANTI-SIGMA-K FACTOR RSKA"/>
    <property type="match status" value="1"/>
</dbReference>
<evidence type="ECO:0000256" key="3">
    <source>
        <dbReference type="ARBA" id="ARBA00022475"/>
    </source>
</evidence>
<evidence type="ECO:0000256" key="1">
    <source>
        <dbReference type="ARBA" id="ARBA00004167"/>
    </source>
</evidence>
<evidence type="ECO:0000256" key="12">
    <source>
        <dbReference type="SAM" id="Phobius"/>
    </source>
</evidence>
<dbReference type="GO" id="GO:0016989">
    <property type="term" value="F:sigma factor antagonist activity"/>
    <property type="evidence" value="ECO:0007669"/>
    <property type="project" value="TreeGrafter"/>
</dbReference>
<dbReference type="Gene3D" id="1.10.10.1320">
    <property type="entry name" value="Anti-sigma factor, zinc-finger domain"/>
    <property type="match status" value="1"/>
</dbReference>
<dbReference type="Pfam" id="PF10099">
    <property type="entry name" value="RskA_C"/>
    <property type="match status" value="1"/>
</dbReference>
<feature type="region of interest" description="Disordered" evidence="11">
    <location>
        <begin position="1"/>
        <end position="37"/>
    </location>
</feature>
<sequence length="318" mass="33015">MHRPGGGSTPRDPPGHGQGQDPRRVEEPPVSTGGAAVNDIHLDAGDVHDLAALYAVDALEPAEQAAFETHLPGCPRCREELAGYAEVTAHLAQAVAQPPPPALRATVLGAIHHTRPLSAISDEAHTEGGSASATTGTSPGNAPAREARPDSDTGRPGGEVVSLDARRRRHRRLLAAAAAAVLVPGIALGGWGLGVQSERQQGQLAAQEEDRANRLLAAPDVTTHRIEVEGRTATVVVSQQEDAALFVSTDLPDPGPGREYQLWLLLEDTPVPDVHFTGGQIRTWLDGDVADAGAIAMTIEPAGGSTTPTLPVVAATEI</sequence>
<evidence type="ECO:0000256" key="2">
    <source>
        <dbReference type="ARBA" id="ARBA00004236"/>
    </source>
</evidence>
<keyword evidence="3" id="KW-1003">Cell membrane</keyword>
<proteinExistence type="predicted"/>
<keyword evidence="5 12" id="KW-1133">Transmembrane helix</keyword>
<gene>
    <name evidence="15" type="ORF">E2R59_00560</name>
</gene>
<evidence type="ECO:0000313" key="16">
    <source>
        <dbReference type="Proteomes" id="UP000295163"/>
    </source>
</evidence>
<dbReference type="Pfam" id="PF13490">
    <property type="entry name" value="zf-HC2"/>
    <property type="match status" value="1"/>
</dbReference>
<evidence type="ECO:0000259" key="13">
    <source>
        <dbReference type="Pfam" id="PF10099"/>
    </source>
</evidence>
<protein>
    <recommendedName>
        <fullName evidence="10">Regulator of SigK</fullName>
    </recommendedName>
    <alternativeName>
        <fullName evidence="9">Sigma-K anti-sigma factor RskA</fullName>
    </alternativeName>
</protein>
<evidence type="ECO:0000256" key="8">
    <source>
        <dbReference type="ARBA" id="ARBA00023163"/>
    </source>
</evidence>
<evidence type="ECO:0000259" key="14">
    <source>
        <dbReference type="Pfam" id="PF13490"/>
    </source>
</evidence>
<evidence type="ECO:0000313" key="15">
    <source>
        <dbReference type="EMBL" id="TDL46551.1"/>
    </source>
</evidence>
<comment type="subcellular location">
    <subcellularLocation>
        <location evidence="2">Cell membrane</location>
    </subcellularLocation>
    <subcellularLocation>
        <location evidence="1">Membrane</location>
        <topology evidence="1">Single-pass membrane protein</topology>
    </subcellularLocation>
</comment>
<dbReference type="EMBL" id="SMZT01000001">
    <property type="protein sequence ID" value="TDL46551.1"/>
    <property type="molecule type" value="Genomic_DNA"/>
</dbReference>
<evidence type="ECO:0000256" key="5">
    <source>
        <dbReference type="ARBA" id="ARBA00022989"/>
    </source>
</evidence>
<keyword evidence="7 12" id="KW-0472">Membrane</keyword>
<comment type="caution">
    <text evidence="15">The sequence shown here is derived from an EMBL/GenBank/DDBJ whole genome shotgun (WGS) entry which is preliminary data.</text>
</comment>
<feature type="compositionally biased region" description="Low complexity" evidence="11">
    <location>
        <begin position="128"/>
        <end position="138"/>
    </location>
</feature>
<dbReference type="AlphaFoldDB" id="A0A4R5YP72"/>
<keyword evidence="8" id="KW-0804">Transcription</keyword>
<keyword evidence="6" id="KW-0805">Transcription regulation</keyword>
<evidence type="ECO:0000256" key="6">
    <source>
        <dbReference type="ARBA" id="ARBA00023015"/>
    </source>
</evidence>
<feature type="transmembrane region" description="Helical" evidence="12">
    <location>
        <begin position="173"/>
        <end position="193"/>
    </location>
</feature>
<dbReference type="PANTHER" id="PTHR37461:SF1">
    <property type="entry name" value="ANTI-SIGMA-K FACTOR RSKA"/>
    <property type="match status" value="1"/>
</dbReference>
<feature type="region of interest" description="Disordered" evidence="11">
    <location>
        <begin position="123"/>
        <end position="164"/>
    </location>
</feature>
<name>A0A4R5YP72_KOCRO</name>
<reference evidence="15 16" key="1">
    <citation type="submission" date="2019-03" db="EMBL/GenBank/DDBJ databases">
        <title>Genome Sequencing and Assembly of Various Microbes Isolated from Partially Reclaimed Soil and Acid Mine Drainage (AMD) Site.</title>
        <authorList>
            <person name="Steinbock B."/>
            <person name="Bechtold R."/>
            <person name="Sevigny J.L."/>
            <person name="Thomas D."/>
            <person name="Cuthill L.R."/>
            <person name="Aveiro Johannsen E.J."/>
            <person name="Thomas K."/>
            <person name="Ghosh A."/>
        </authorList>
    </citation>
    <scope>NUCLEOTIDE SEQUENCE [LARGE SCALE GENOMIC DNA]</scope>
    <source>
        <strain evidence="15 16">S-A3</strain>
    </source>
</reference>
<dbReference type="GO" id="GO:0006417">
    <property type="term" value="P:regulation of translation"/>
    <property type="evidence" value="ECO:0007669"/>
    <property type="project" value="TreeGrafter"/>
</dbReference>
<dbReference type="GO" id="GO:0005886">
    <property type="term" value="C:plasma membrane"/>
    <property type="evidence" value="ECO:0007669"/>
    <property type="project" value="UniProtKB-SubCell"/>
</dbReference>
<evidence type="ECO:0000256" key="10">
    <source>
        <dbReference type="ARBA" id="ARBA00030803"/>
    </source>
</evidence>
<evidence type="ECO:0000256" key="4">
    <source>
        <dbReference type="ARBA" id="ARBA00022692"/>
    </source>
</evidence>
<dbReference type="InterPro" id="IPR018764">
    <property type="entry name" value="RskA_C"/>
</dbReference>
<accession>A0A4R5YP72</accession>
<dbReference type="InterPro" id="IPR041916">
    <property type="entry name" value="Anti_sigma_zinc_sf"/>
</dbReference>